<reference evidence="2 3" key="1">
    <citation type="journal article" date="2022" name="Res Sq">
        <title>Evolution of multicellular longitudinally dividing oral cavity symbionts (Neisseriaceae).</title>
        <authorList>
            <person name="Nyongesa S."/>
            <person name="Weber P."/>
            <person name="Bernet E."/>
            <person name="Pullido F."/>
            <person name="Nieckarz M."/>
            <person name="Delaby M."/>
            <person name="Nieves C."/>
            <person name="Viehboeck T."/>
            <person name="Krause N."/>
            <person name="Rivera-Millot A."/>
            <person name="Nakamura A."/>
            <person name="Vischer N."/>
            <person name="VanNieuwenhze M."/>
            <person name="Brun Y."/>
            <person name="Cava F."/>
            <person name="Bulgheresi S."/>
            <person name="Veyrier F."/>
        </authorList>
    </citation>
    <scope>NUCLEOTIDE SEQUENCE [LARGE SCALE GENOMIC DNA]</scope>
    <source>
        <strain evidence="2 3">SN4</strain>
    </source>
</reference>
<proteinExistence type="predicted"/>
<dbReference type="PROSITE" id="PS51257">
    <property type="entry name" value="PROKAR_LIPOPROTEIN"/>
    <property type="match status" value="1"/>
</dbReference>
<dbReference type="Proteomes" id="UP000832011">
    <property type="component" value="Chromosome"/>
</dbReference>
<keyword evidence="1" id="KW-1133">Transmembrane helix</keyword>
<evidence type="ECO:0000256" key="1">
    <source>
        <dbReference type="SAM" id="Phobius"/>
    </source>
</evidence>
<gene>
    <name evidence="2" type="ORF">LVJ82_13840</name>
</gene>
<evidence type="ECO:0000313" key="3">
    <source>
        <dbReference type="Proteomes" id="UP000832011"/>
    </source>
</evidence>
<evidence type="ECO:0000313" key="2">
    <source>
        <dbReference type="EMBL" id="UOO88540.1"/>
    </source>
</evidence>
<keyword evidence="1" id="KW-0812">Transmembrane</keyword>
<evidence type="ECO:0008006" key="4">
    <source>
        <dbReference type="Google" id="ProtNLM"/>
    </source>
</evidence>
<keyword evidence="3" id="KW-1185">Reference proteome</keyword>
<dbReference type="RefSeq" id="WP_058357775.1">
    <property type="nucleotide sequence ID" value="NZ_CABKVG010000010.1"/>
</dbReference>
<name>A0ABY4DYD3_9NEIS</name>
<keyword evidence="1" id="KW-0472">Membrane</keyword>
<protein>
    <recommendedName>
        <fullName evidence="4">5-formyltetrahydrofolate cyclo-ligase</fullName>
    </recommendedName>
</protein>
<organism evidence="2 3">
    <name type="scientific">Vitreoscilla massiliensis</name>
    <dbReference type="NCBI Taxonomy" id="1689272"/>
    <lineage>
        <taxon>Bacteria</taxon>
        <taxon>Pseudomonadati</taxon>
        <taxon>Pseudomonadota</taxon>
        <taxon>Betaproteobacteria</taxon>
        <taxon>Neisseriales</taxon>
        <taxon>Neisseriaceae</taxon>
        <taxon>Vitreoscilla</taxon>
    </lineage>
</organism>
<accession>A0ABY4DYD3</accession>
<sequence length="237" mass="26030">MNRRQFCLATAALGTVGLSGCATRSVWDDVADTKYHTYYDQINAFYISQDQSQFVILSDRFHYIFKTQGVIPLLKSNLRSRYIVDIQNMRMPEPSAANELPINGNLFFALPVSKLNPSELSQARALGFNIASDSQKQKAVEVAKLRDIDVDGTGEFLVKVVAIYGHRYAPKAGVSYGNSEHFYRQYNVPVVQERTSVNAAKALGATIVTPITLAADGVLLLLGLPLLAVFVMAGGLH</sequence>
<dbReference type="EMBL" id="CP091511">
    <property type="protein sequence ID" value="UOO88540.1"/>
    <property type="molecule type" value="Genomic_DNA"/>
</dbReference>
<feature type="transmembrane region" description="Helical" evidence="1">
    <location>
        <begin position="217"/>
        <end position="236"/>
    </location>
</feature>